<evidence type="ECO:0000313" key="6">
    <source>
        <dbReference type="Proteomes" id="UP000593818"/>
    </source>
</evidence>
<evidence type="ECO:0000256" key="1">
    <source>
        <dbReference type="ARBA" id="ARBA00009464"/>
    </source>
</evidence>
<dbReference type="GO" id="GO:0051287">
    <property type="term" value="F:NAD binding"/>
    <property type="evidence" value="ECO:0007669"/>
    <property type="project" value="InterPro"/>
</dbReference>
<dbReference type="Gene3D" id="3.40.718.10">
    <property type="entry name" value="Isopropylmalate Dehydrogenase"/>
    <property type="match status" value="1"/>
</dbReference>
<keyword evidence="2" id="KW-0479">Metal-binding</keyword>
<dbReference type="AlphaFoldDB" id="A0A7M2XNI3"/>
<accession>A0A7M2XNI3</accession>
<dbReference type="Proteomes" id="UP000593818">
    <property type="component" value="Chromosome"/>
</dbReference>
<comment type="similarity">
    <text evidence="1">Belongs to the PdxA family. PdxA2 subfamily.</text>
</comment>
<evidence type="ECO:0000256" key="4">
    <source>
        <dbReference type="ARBA" id="ARBA00023027"/>
    </source>
</evidence>
<gene>
    <name evidence="5" type="ORF">INP59_21715</name>
</gene>
<evidence type="ECO:0000256" key="2">
    <source>
        <dbReference type="ARBA" id="ARBA00022723"/>
    </source>
</evidence>
<evidence type="ECO:0000256" key="3">
    <source>
        <dbReference type="ARBA" id="ARBA00023002"/>
    </source>
</evidence>
<protein>
    <submittedName>
        <fullName evidence="5">4-hydroxythreonine-4-phosphate dehydrogenase PdxA</fullName>
    </submittedName>
</protein>
<reference evidence="5 6" key="1">
    <citation type="submission" date="2020-10" db="EMBL/GenBank/DDBJ databases">
        <title>Whole genome sequence of oil-degrading bacteria Rhodococcus pyridinivorans strain 5Ap.</title>
        <authorList>
            <person name="Akhremchuk A.E."/>
            <person name="Valentovich L.N."/>
            <person name="Charniauskaya M.I."/>
            <person name="Bukliarevich H.A."/>
            <person name="Titok M.A."/>
        </authorList>
    </citation>
    <scope>NUCLEOTIDE SEQUENCE [LARGE SCALE GENOMIC DNA]</scope>
    <source>
        <strain evidence="5 6">5Ap</strain>
    </source>
</reference>
<dbReference type="PANTHER" id="PTHR30004:SF6">
    <property type="entry name" value="D-THREONATE 4-PHOSPHATE DEHYDROGENASE"/>
    <property type="match status" value="1"/>
</dbReference>
<proteinExistence type="inferred from homology"/>
<dbReference type="InterPro" id="IPR005255">
    <property type="entry name" value="PdxA_fam"/>
</dbReference>
<sequence length="338" mass="34211">MNGSPPRVLLTIGDPNGIGPEIAVKAVVAAQEHPAFNPVLVGDRHVIESLAHQAGMTLRETVVGHRAPLAGVVDILPVDSLPPGAFAPGRVSAEAGTATVAYLERAVRCLQGGGSRGIVACPHSETAINAAGISFNGYPGLLAELVGARPDEVFLMLVGAGLRIVHATLHESLKDALGRLTPELVYRAAHAVVQTLQDQGIASPRIGVFGINPHAGEGGLFGDDDLRVTAPAVERLRAAGIDACGPVGADLMLGDTSFDAFVAMYHDQGHIPVKLLAGRTAAAMTIGAGVRFSSVGHGAGFDIAGKGTADADAVVAAVRLVGATTTGASSHVTAGVTS</sequence>
<keyword evidence="6" id="KW-1185">Reference proteome</keyword>
<name>A0A7M2XNI3_9NOCA</name>
<dbReference type="Pfam" id="PF04166">
    <property type="entry name" value="PdxA"/>
    <property type="match status" value="1"/>
</dbReference>
<dbReference type="RefSeq" id="WP_193902717.1">
    <property type="nucleotide sequence ID" value="NZ_CP063450.1"/>
</dbReference>
<dbReference type="PANTHER" id="PTHR30004">
    <property type="entry name" value="4-HYDROXYTHREONINE-4-PHOSPHATE DEHYDROGENASE"/>
    <property type="match status" value="1"/>
</dbReference>
<keyword evidence="4" id="KW-0520">NAD</keyword>
<dbReference type="SUPFAM" id="SSF53659">
    <property type="entry name" value="Isocitrate/Isopropylmalate dehydrogenase-like"/>
    <property type="match status" value="1"/>
</dbReference>
<dbReference type="GO" id="GO:0016491">
    <property type="term" value="F:oxidoreductase activity"/>
    <property type="evidence" value="ECO:0007669"/>
    <property type="project" value="UniProtKB-KW"/>
</dbReference>
<dbReference type="EMBL" id="CP063450">
    <property type="protein sequence ID" value="QOV98411.1"/>
    <property type="molecule type" value="Genomic_DNA"/>
</dbReference>
<dbReference type="GO" id="GO:0046872">
    <property type="term" value="F:metal ion binding"/>
    <property type="evidence" value="ECO:0007669"/>
    <property type="project" value="UniProtKB-KW"/>
</dbReference>
<keyword evidence="3" id="KW-0560">Oxidoreductase</keyword>
<organism evidence="5 6">
    <name type="scientific">Rhodococcus pyridinivorans</name>
    <dbReference type="NCBI Taxonomy" id="103816"/>
    <lineage>
        <taxon>Bacteria</taxon>
        <taxon>Bacillati</taxon>
        <taxon>Actinomycetota</taxon>
        <taxon>Actinomycetes</taxon>
        <taxon>Mycobacteriales</taxon>
        <taxon>Nocardiaceae</taxon>
        <taxon>Rhodococcus</taxon>
    </lineage>
</organism>
<evidence type="ECO:0000313" key="5">
    <source>
        <dbReference type="EMBL" id="QOV98411.1"/>
    </source>
</evidence>